<dbReference type="GO" id="GO:0008270">
    <property type="term" value="F:zinc ion binding"/>
    <property type="evidence" value="ECO:0007669"/>
    <property type="project" value="UniProtKB-UniRule"/>
</dbReference>
<organism evidence="16 17">
    <name type="scientific">Candidatus Coprenecus stercoravium</name>
    <dbReference type="NCBI Taxonomy" id="2840735"/>
    <lineage>
        <taxon>Bacteria</taxon>
        <taxon>Pseudomonadati</taxon>
        <taxon>Bacteroidota</taxon>
        <taxon>Bacteroidia</taxon>
        <taxon>Bacteroidales</taxon>
        <taxon>Rikenellaceae</taxon>
        <taxon>Rikenellaceae incertae sedis</taxon>
        <taxon>Candidatus Coprenecus</taxon>
    </lineage>
</organism>
<evidence type="ECO:0000313" key="16">
    <source>
        <dbReference type="EMBL" id="HIZ86059.1"/>
    </source>
</evidence>
<dbReference type="CDD" id="cd06257">
    <property type="entry name" value="DnaJ"/>
    <property type="match status" value="1"/>
</dbReference>
<dbReference type="Pfam" id="PF00684">
    <property type="entry name" value="DnaJ_CXXCXGXG"/>
    <property type="match status" value="1"/>
</dbReference>
<evidence type="ECO:0000256" key="7">
    <source>
        <dbReference type="ARBA" id="ARBA00023016"/>
    </source>
</evidence>
<feature type="binding site" evidence="12">
    <location>
        <position position="160"/>
    </location>
    <ligand>
        <name>Zn(2+)</name>
        <dbReference type="ChEBI" id="CHEBI:29105"/>
        <label>1</label>
    </ligand>
</feature>
<sequence length="390" mass="41766">MADKRDYYEVLGVSRDASAEDIKKAYRKMALKYHPDRNPGDAAAEEKFKEAAEAYDVLSNPDKKARYDQFGHAGMSGAAGGAGGFDGFGGFSMEDIFSRFGDIFGGGFGGGFSGFGGSSGRGASARAQKGSNIRIRVKLSLSEIVNGVTKTVKIKKAVKCPVCNGRGAESEADVHICDTCHGTGVVTRVVQSFMGRMQTTSPCPACGGEGKVISHPCSKCHGAGVVEATEEVSFKIPAGVVQGMQLTVHGKGNAAKGNGVNGDLLVLIEEEEDGELQRDGNDLIYTLFVSMPDLVLGTSAEIPSADGKVRIKIEPGTQSGTFLRVRGKGVPDINGYGRGDLLVYIQVWTPKKIDREEKDMFEKLKSSGNFDPKPTKKDRNFFDRMKKMFS</sequence>
<dbReference type="AlphaFoldDB" id="A0A9D2K9M7"/>
<dbReference type="SUPFAM" id="SSF49493">
    <property type="entry name" value="HSP40/DnaJ peptide-binding domain"/>
    <property type="match status" value="2"/>
</dbReference>
<evidence type="ECO:0000256" key="3">
    <source>
        <dbReference type="ARBA" id="ARBA00022723"/>
    </source>
</evidence>
<dbReference type="NCBIfam" id="TIGR02349">
    <property type="entry name" value="DnaJ_bact"/>
    <property type="match status" value="1"/>
</dbReference>
<feature type="binding site" evidence="12">
    <location>
        <position position="203"/>
    </location>
    <ligand>
        <name>Zn(2+)</name>
        <dbReference type="ChEBI" id="CHEBI:29105"/>
        <label>2</label>
    </ligand>
</feature>
<dbReference type="GO" id="GO:0005737">
    <property type="term" value="C:cytoplasm"/>
    <property type="evidence" value="ECO:0007669"/>
    <property type="project" value="UniProtKB-SubCell"/>
</dbReference>
<feature type="domain" description="CR-type" evidence="15">
    <location>
        <begin position="147"/>
        <end position="229"/>
    </location>
</feature>
<comment type="similarity">
    <text evidence="10 12">Belongs to the DnaJ family.</text>
</comment>
<dbReference type="GO" id="GO:0005524">
    <property type="term" value="F:ATP binding"/>
    <property type="evidence" value="ECO:0007669"/>
    <property type="project" value="InterPro"/>
</dbReference>
<dbReference type="InterPro" id="IPR036869">
    <property type="entry name" value="J_dom_sf"/>
</dbReference>
<feature type="binding site" evidence="12">
    <location>
        <position position="220"/>
    </location>
    <ligand>
        <name>Zn(2+)</name>
        <dbReference type="ChEBI" id="CHEBI:29105"/>
        <label>1</label>
    </ligand>
</feature>
<dbReference type="Gene3D" id="2.10.230.10">
    <property type="entry name" value="Heat shock protein DnaJ, cysteine-rich domain"/>
    <property type="match status" value="1"/>
</dbReference>
<reference evidence="16" key="2">
    <citation type="submission" date="2021-04" db="EMBL/GenBank/DDBJ databases">
        <authorList>
            <person name="Gilroy R."/>
        </authorList>
    </citation>
    <scope>NUCLEOTIDE SEQUENCE</scope>
    <source>
        <strain evidence="16">Gambia16-554</strain>
    </source>
</reference>
<reference evidence="16" key="1">
    <citation type="journal article" date="2021" name="PeerJ">
        <title>Extensive microbial diversity within the chicken gut microbiome revealed by metagenomics and culture.</title>
        <authorList>
            <person name="Gilroy R."/>
            <person name="Ravi A."/>
            <person name="Getino M."/>
            <person name="Pursley I."/>
            <person name="Horton D.L."/>
            <person name="Alikhan N.F."/>
            <person name="Baker D."/>
            <person name="Gharbi K."/>
            <person name="Hall N."/>
            <person name="Watson M."/>
            <person name="Adriaenssens E.M."/>
            <person name="Foster-Nyarko E."/>
            <person name="Jarju S."/>
            <person name="Secka A."/>
            <person name="Antonio M."/>
            <person name="Oren A."/>
            <person name="Chaudhuri R.R."/>
            <person name="La Ragione R."/>
            <person name="Hildebrand F."/>
            <person name="Pallen M.J."/>
        </authorList>
    </citation>
    <scope>NUCLEOTIDE SEQUENCE</scope>
    <source>
        <strain evidence="16">Gambia16-554</strain>
    </source>
</reference>
<keyword evidence="2 12" id="KW-0235">DNA replication</keyword>
<keyword evidence="4 12" id="KW-0677">Repeat</keyword>
<feature type="binding site" evidence="12">
    <location>
        <position position="217"/>
    </location>
    <ligand>
        <name>Zn(2+)</name>
        <dbReference type="ChEBI" id="CHEBI:29105"/>
        <label>1</label>
    </ligand>
</feature>
<feature type="domain" description="J" evidence="14">
    <location>
        <begin position="6"/>
        <end position="71"/>
    </location>
</feature>
<evidence type="ECO:0000256" key="12">
    <source>
        <dbReference type="HAMAP-Rule" id="MF_01152"/>
    </source>
</evidence>
<dbReference type="FunFam" id="1.10.287.110:FF:000034">
    <property type="entry name" value="Chaperone protein DnaJ"/>
    <property type="match status" value="1"/>
</dbReference>
<dbReference type="GO" id="GO:0006260">
    <property type="term" value="P:DNA replication"/>
    <property type="evidence" value="ECO:0007669"/>
    <property type="project" value="UniProtKB-KW"/>
</dbReference>
<dbReference type="GO" id="GO:0031072">
    <property type="term" value="F:heat shock protein binding"/>
    <property type="evidence" value="ECO:0007669"/>
    <property type="project" value="InterPro"/>
</dbReference>
<proteinExistence type="inferred from homology"/>
<dbReference type="InterPro" id="IPR001623">
    <property type="entry name" value="DnaJ_domain"/>
</dbReference>
<comment type="domain">
    <text evidence="12">The J domain is necessary and sufficient to stimulate DnaK ATPase activity. Zinc center 1 plays an important role in the autonomous, DnaK-independent chaperone activity of DnaJ. Zinc center 2 is essential for interaction with DnaK and for DnaJ activity.</text>
</comment>
<dbReference type="InterPro" id="IPR036410">
    <property type="entry name" value="HSP_DnaJ_Cys-rich_dom_sf"/>
</dbReference>
<evidence type="ECO:0000259" key="15">
    <source>
        <dbReference type="PROSITE" id="PS51188"/>
    </source>
</evidence>
<dbReference type="InterPro" id="IPR018253">
    <property type="entry name" value="DnaJ_domain_CS"/>
</dbReference>
<evidence type="ECO:0000256" key="5">
    <source>
        <dbReference type="ARBA" id="ARBA00022771"/>
    </source>
</evidence>
<dbReference type="PROSITE" id="PS51188">
    <property type="entry name" value="ZF_CR"/>
    <property type="match status" value="1"/>
</dbReference>
<feature type="zinc finger region" description="CR-type" evidence="13">
    <location>
        <begin position="147"/>
        <end position="229"/>
    </location>
</feature>
<dbReference type="SMART" id="SM00271">
    <property type="entry name" value="DnaJ"/>
    <property type="match status" value="1"/>
</dbReference>
<dbReference type="Gene3D" id="1.10.287.110">
    <property type="entry name" value="DnaJ domain"/>
    <property type="match status" value="1"/>
</dbReference>
<keyword evidence="7 12" id="KW-0346">Stress response</keyword>
<feature type="repeat" description="CXXCXGXG motif" evidence="12">
    <location>
        <begin position="160"/>
        <end position="167"/>
    </location>
</feature>
<dbReference type="Gene3D" id="2.60.260.20">
    <property type="entry name" value="Urease metallochaperone UreE, N-terminal domain"/>
    <property type="match status" value="2"/>
</dbReference>
<keyword evidence="5 12" id="KW-0863">Zinc-finger</keyword>
<dbReference type="GO" id="GO:0051082">
    <property type="term" value="F:unfolded protein binding"/>
    <property type="evidence" value="ECO:0007669"/>
    <property type="project" value="UniProtKB-UniRule"/>
</dbReference>
<evidence type="ECO:0000256" key="2">
    <source>
        <dbReference type="ARBA" id="ARBA00022705"/>
    </source>
</evidence>
<evidence type="ECO:0000256" key="1">
    <source>
        <dbReference type="ARBA" id="ARBA00022490"/>
    </source>
</evidence>
<keyword evidence="8 12" id="KW-0143">Chaperone</keyword>
<feature type="repeat" description="CXXCXGXG motif" evidence="12">
    <location>
        <begin position="177"/>
        <end position="184"/>
    </location>
</feature>
<evidence type="ECO:0000259" key="14">
    <source>
        <dbReference type="PROSITE" id="PS50076"/>
    </source>
</evidence>
<evidence type="ECO:0000256" key="8">
    <source>
        <dbReference type="ARBA" id="ARBA00023186"/>
    </source>
</evidence>
<accession>A0A9D2K9M7</accession>
<keyword evidence="16" id="KW-0560">Oxidoreductase</keyword>
<dbReference type="HAMAP" id="MF_01152">
    <property type="entry name" value="DnaJ"/>
    <property type="match status" value="1"/>
</dbReference>
<dbReference type="GO" id="GO:0009408">
    <property type="term" value="P:response to heat"/>
    <property type="evidence" value="ECO:0007669"/>
    <property type="project" value="InterPro"/>
</dbReference>
<dbReference type="PANTHER" id="PTHR43096:SF48">
    <property type="entry name" value="CHAPERONE PROTEIN DNAJ"/>
    <property type="match status" value="1"/>
</dbReference>
<comment type="cofactor">
    <cofactor evidence="12">
        <name>Zn(2+)</name>
        <dbReference type="ChEBI" id="CHEBI:29105"/>
    </cofactor>
    <text evidence="12">Binds 2 Zn(2+) ions per monomer.</text>
</comment>
<feature type="repeat" description="CXXCXGXG motif" evidence="12">
    <location>
        <begin position="203"/>
        <end position="210"/>
    </location>
</feature>
<feature type="binding site" evidence="12">
    <location>
        <position position="206"/>
    </location>
    <ligand>
        <name>Zn(2+)</name>
        <dbReference type="ChEBI" id="CHEBI:29105"/>
        <label>2</label>
    </ligand>
</feature>
<dbReference type="PROSITE" id="PS00636">
    <property type="entry name" value="DNAJ_1"/>
    <property type="match status" value="1"/>
</dbReference>
<feature type="repeat" description="CXXCXGXG motif" evidence="12">
    <location>
        <begin position="217"/>
        <end position="224"/>
    </location>
</feature>
<dbReference type="EMBL" id="DXAW01000107">
    <property type="protein sequence ID" value="HIZ86059.1"/>
    <property type="molecule type" value="Genomic_DNA"/>
</dbReference>
<dbReference type="CDD" id="cd10747">
    <property type="entry name" value="DnaJ_C"/>
    <property type="match status" value="1"/>
</dbReference>
<dbReference type="PROSITE" id="PS50076">
    <property type="entry name" value="DNAJ_2"/>
    <property type="match status" value="1"/>
</dbReference>
<evidence type="ECO:0000256" key="13">
    <source>
        <dbReference type="PROSITE-ProRule" id="PRU00546"/>
    </source>
</evidence>
<feature type="binding site" evidence="12">
    <location>
        <position position="180"/>
    </location>
    <ligand>
        <name>Zn(2+)</name>
        <dbReference type="ChEBI" id="CHEBI:29105"/>
        <label>2</label>
    </ligand>
</feature>
<comment type="subunit">
    <text evidence="12">Homodimer.</text>
</comment>
<evidence type="ECO:0000256" key="4">
    <source>
        <dbReference type="ARBA" id="ARBA00022737"/>
    </source>
</evidence>
<dbReference type="FunFam" id="2.60.260.20:FF:000005">
    <property type="entry name" value="Chaperone protein dnaJ 1, mitochondrial"/>
    <property type="match status" value="1"/>
</dbReference>
<dbReference type="FunFam" id="2.10.230.10:FF:000002">
    <property type="entry name" value="Molecular chaperone DnaJ"/>
    <property type="match status" value="1"/>
</dbReference>
<dbReference type="InterPro" id="IPR001305">
    <property type="entry name" value="HSP_DnaJ_Cys-rich_dom"/>
</dbReference>
<dbReference type="PRINTS" id="PR00625">
    <property type="entry name" value="JDOMAIN"/>
</dbReference>
<dbReference type="InterPro" id="IPR002939">
    <property type="entry name" value="DnaJ_C"/>
</dbReference>
<evidence type="ECO:0000256" key="11">
    <source>
        <dbReference type="ARBA" id="ARBA00067609"/>
    </source>
</evidence>
<feature type="binding site" evidence="12">
    <location>
        <position position="177"/>
    </location>
    <ligand>
        <name>Zn(2+)</name>
        <dbReference type="ChEBI" id="CHEBI:29105"/>
        <label>2</label>
    </ligand>
</feature>
<dbReference type="SUPFAM" id="SSF46565">
    <property type="entry name" value="Chaperone J-domain"/>
    <property type="match status" value="1"/>
</dbReference>
<dbReference type="NCBIfam" id="NF008035">
    <property type="entry name" value="PRK10767.1"/>
    <property type="match status" value="1"/>
</dbReference>
<dbReference type="Pfam" id="PF00226">
    <property type="entry name" value="DnaJ"/>
    <property type="match status" value="1"/>
</dbReference>
<dbReference type="SUPFAM" id="SSF57938">
    <property type="entry name" value="DnaJ/Hsp40 cysteine-rich domain"/>
    <property type="match status" value="1"/>
</dbReference>
<keyword evidence="3 12" id="KW-0479">Metal-binding</keyword>
<dbReference type="CDD" id="cd10719">
    <property type="entry name" value="DnaJ_zf"/>
    <property type="match status" value="1"/>
</dbReference>
<comment type="subcellular location">
    <subcellularLocation>
        <location evidence="12">Cytoplasm</location>
    </subcellularLocation>
</comment>
<evidence type="ECO:0000256" key="9">
    <source>
        <dbReference type="ARBA" id="ARBA00053423"/>
    </source>
</evidence>
<evidence type="ECO:0000256" key="6">
    <source>
        <dbReference type="ARBA" id="ARBA00022833"/>
    </source>
</evidence>
<dbReference type="Proteomes" id="UP000824115">
    <property type="component" value="Unassembled WGS sequence"/>
</dbReference>
<comment type="function">
    <text evidence="9 12">Participates actively in the response to hyperosmotic and heat shock by preventing the aggregation of stress-denatured proteins and by disaggregating proteins, also in an autonomous, DnaK-independent fashion. Unfolded proteins bind initially to DnaJ; upon interaction with the DnaJ-bound protein, DnaK hydrolyzes its bound ATP, resulting in the formation of a stable complex. GrpE releases ADP from DnaK; ATP binding to DnaK triggers the release of the substrate protein, thus completing the reaction cycle. Several rounds of ATP-dependent interactions between DnaJ, DnaK and GrpE are required for fully efficient folding. Also involved, together with DnaK and GrpE, in the DNA replication of plasmids through activation of initiation proteins.</text>
</comment>
<dbReference type="PANTHER" id="PTHR43096">
    <property type="entry name" value="DNAJ HOMOLOG 1, MITOCHONDRIAL-RELATED"/>
    <property type="match status" value="1"/>
</dbReference>
<evidence type="ECO:0000256" key="10">
    <source>
        <dbReference type="ARBA" id="ARBA00061004"/>
    </source>
</evidence>
<dbReference type="InterPro" id="IPR008971">
    <property type="entry name" value="HSP40/DnaJ_pept-bd"/>
</dbReference>
<keyword evidence="1 12" id="KW-0963">Cytoplasm</keyword>
<dbReference type="Pfam" id="PF01556">
    <property type="entry name" value="DnaJ_C"/>
    <property type="match status" value="1"/>
</dbReference>
<name>A0A9D2K9M7_9BACT</name>
<evidence type="ECO:0000313" key="17">
    <source>
        <dbReference type="Proteomes" id="UP000824115"/>
    </source>
</evidence>
<keyword evidence="6 12" id="KW-0862">Zinc</keyword>
<dbReference type="InterPro" id="IPR012724">
    <property type="entry name" value="DnaJ"/>
</dbReference>
<gene>
    <name evidence="12 16" type="primary">dnaJ</name>
    <name evidence="16" type="ORF">IAC04_06180</name>
</gene>
<dbReference type="GO" id="GO:0042026">
    <property type="term" value="P:protein refolding"/>
    <property type="evidence" value="ECO:0007669"/>
    <property type="project" value="TreeGrafter"/>
</dbReference>
<comment type="caution">
    <text evidence="16">The sequence shown here is derived from an EMBL/GenBank/DDBJ whole genome shotgun (WGS) entry which is preliminary data.</text>
</comment>
<feature type="binding site" evidence="12">
    <location>
        <position position="163"/>
    </location>
    <ligand>
        <name>Zn(2+)</name>
        <dbReference type="ChEBI" id="CHEBI:29105"/>
        <label>1</label>
    </ligand>
</feature>
<protein>
    <recommendedName>
        <fullName evidence="11 12">Chaperone protein DnaJ</fullName>
    </recommendedName>
</protein>
<dbReference type="GO" id="GO:0016491">
    <property type="term" value="F:oxidoreductase activity"/>
    <property type="evidence" value="ECO:0007669"/>
    <property type="project" value="UniProtKB-KW"/>
</dbReference>